<evidence type="ECO:0000313" key="7">
    <source>
        <dbReference type="EMBL" id="MEQ2233911.1"/>
    </source>
</evidence>
<comment type="subcellular location">
    <subcellularLocation>
        <location evidence="1">Membrane</location>
        <topology evidence="1">Multi-pass membrane protein</topology>
    </subcellularLocation>
</comment>
<evidence type="ECO:0008006" key="9">
    <source>
        <dbReference type="Google" id="ProtNLM"/>
    </source>
</evidence>
<comment type="caution">
    <text evidence="7">The sequence shown here is derived from an EMBL/GenBank/DDBJ whole genome shotgun (WGS) entry which is preliminary data.</text>
</comment>
<dbReference type="Proteomes" id="UP001482620">
    <property type="component" value="Unassembled WGS sequence"/>
</dbReference>
<feature type="transmembrane region" description="Helical" evidence="6">
    <location>
        <begin position="144"/>
        <end position="162"/>
    </location>
</feature>
<gene>
    <name evidence="7" type="ORF">ILYODFUR_026641</name>
</gene>
<evidence type="ECO:0000256" key="4">
    <source>
        <dbReference type="ARBA" id="ARBA00023180"/>
    </source>
</evidence>
<name>A0ABV0TM80_9TELE</name>
<keyword evidence="6" id="KW-0472">Membrane</keyword>
<evidence type="ECO:0000256" key="6">
    <source>
        <dbReference type="SAM" id="Phobius"/>
    </source>
</evidence>
<dbReference type="SUPFAM" id="SSF81321">
    <property type="entry name" value="Family A G protein-coupled receptor-like"/>
    <property type="match status" value="1"/>
</dbReference>
<keyword evidence="5" id="KW-0807">Transducer</keyword>
<feature type="transmembrane region" description="Helical" evidence="6">
    <location>
        <begin position="22"/>
        <end position="46"/>
    </location>
</feature>
<accession>A0ABV0TM80</accession>
<feature type="transmembrane region" description="Helical" evidence="6">
    <location>
        <begin position="66"/>
        <end position="85"/>
    </location>
</feature>
<evidence type="ECO:0000256" key="3">
    <source>
        <dbReference type="ARBA" id="ARBA00023170"/>
    </source>
</evidence>
<keyword evidence="6" id="KW-1133">Transmembrane helix</keyword>
<feature type="transmembrane region" description="Helical" evidence="6">
    <location>
        <begin position="168"/>
        <end position="196"/>
    </location>
</feature>
<dbReference type="PANTHER" id="PTHR24232">
    <property type="entry name" value="G-PROTEIN COUPLED RECEPTOR"/>
    <property type="match status" value="1"/>
</dbReference>
<reference evidence="7 8" key="1">
    <citation type="submission" date="2021-06" db="EMBL/GenBank/DDBJ databases">
        <authorList>
            <person name="Palmer J.M."/>
        </authorList>
    </citation>
    <scope>NUCLEOTIDE SEQUENCE [LARGE SCALE GENOMIC DNA]</scope>
    <source>
        <strain evidence="8">if_2019</strain>
        <tissue evidence="7">Muscle</tissue>
    </source>
</reference>
<evidence type="ECO:0000256" key="2">
    <source>
        <dbReference type="ARBA" id="ARBA00023040"/>
    </source>
</evidence>
<keyword evidence="6" id="KW-0812">Transmembrane</keyword>
<dbReference type="PANTHER" id="PTHR24232:SF41">
    <property type="entry name" value="LYSOPHOSPHATIDIC ACID RECEPTOR 4"/>
    <property type="match status" value="1"/>
</dbReference>
<evidence type="ECO:0000313" key="8">
    <source>
        <dbReference type="Proteomes" id="UP001482620"/>
    </source>
</evidence>
<protein>
    <recommendedName>
        <fullName evidence="9">G-protein coupled receptors family 1 profile domain-containing protein</fullName>
    </recommendedName>
</protein>
<proteinExistence type="predicted"/>
<evidence type="ECO:0000256" key="5">
    <source>
        <dbReference type="ARBA" id="ARBA00023224"/>
    </source>
</evidence>
<dbReference type="EMBL" id="JAHRIQ010038155">
    <property type="protein sequence ID" value="MEQ2233911.1"/>
    <property type="molecule type" value="Genomic_DNA"/>
</dbReference>
<evidence type="ECO:0000256" key="1">
    <source>
        <dbReference type="ARBA" id="ARBA00004141"/>
    </source>
</evidence>
<organism evidence="7 8">
    <name type="scientific">Ilyodon furcidens</name>
    <name type="common">goldbreast splitfin</name>
    <dbReference type="NCBI Taxonomy" id="33524"/>
    <lineage>
        <taxon>Eukaryota</taxon>
        <taxon>Metazoa</taxon>
        <taxon>Chordata</taxon>
        <taxon>Craniata</taxon>
        <taxon>Vertebrata</taxon>
        <taxon>Euteleostomi</taxon>
        <taxon>Actinopterygii</taxon>
        <taxon>Neopterygii</taxon>
        <taxon>Teleostei</taxon>
        <taxon>Neoteleostei</taxon>
        <taxon>Acanthomorphata</taxon>
        <taxon>Ovalentaria</taxon>
        <taxon>Atherinomorphae</taxon>
        <taxon>Cyprinodontiformes</taxon>
        <taxon>Goodeidae</taxon>
        <taxon>Ilyodon</taxon>
    </lineage>
</organism>
<keyword evidence="4" id="KW-0325">Glycoprotein</keyword>
<feature type="transmembrane region" description="Helical" evidence="6">
    <location>
        <begin position="217"/>
        <end position="241"/>
    </location>
</feature>
<keyword evidence="2" id="KW-0297">G-protein coupled receptor</keyword>
<keyword evidence="8" id="KW-1185">Reference proteome</keyword>
<dbReference type="Gene3D" id="1.20.1070.10">
    <property type="entry name" value="Rhodopsin 7-helix transmembrane proteins"/>
    <property type="match status" value="1"/>
</dbReference>
<sequence length="289" mass="32720">MLINSSSFSPEVNYFCSNSKDVFFISAGMIAVKTVIVLLCTFILYLGYQQWRQHHSGKTATHSDLFTYHLVVMELFWCPGSLLYAFGYYNDNKAMKVVAYCCFSFTFFGEVLFHLLTCVEWYLAVVHPVIYMSFRNSRGVRIRNISIGCVWLMCFGLIIFCVDERGENVLIVVLCITVVSIVVITFCSISVLRVLISPQTGKNAGKKRRISQSKLRAFHTVTAISSVLWLWFGGIFVSYALSVSTMFSIDVNCVIRASLGWFDLPTSLVSPLLYLHGAGKLFCNSYKSW</sequence>
<keyword evidence="3" id="KW-0675">Receptor</keyword>
<feature type="transmembrane region" description="Helical" evidence="6">
    <location>
        <begin position="97"/>
        <end position="123"/>
    </location>
</feature>